<dbReference type="InterPro" id="IPR004268">
    <property type="entry name" value="MurJ"/>
</dbReference>
<protein>
    <recommendedName>
        <fullName evidence="10">Probable lipid II flippase MurJ</fullName>
    </recommendedName>
</protein>
<dbReference type="KEGG" id="parm:PADco_1530"/>
<keyword evidence="10 11" id="KW-0813">Transport</keyword>
<evidence type="ECO:0000313" key="12">
    <source>
        <dbReference type="EMBL" id="BCG49573.1"/>
    </source>
</evidence>
<evidence type="ECO:0000256" key="3">
    <source>
        <dbReference type="ARBA" id="ARBA00022692"/>
    </source>
</evidence>
<evidence type="ECO:0000256" key="9">
    <source>
        <dbReference type="ARBA" id="ARBA00061532"/>
    </source>
</evidence>
<dbReference type="PIRSF" id="PIRSF002869">
    <property type="entry name" value="MviN"/>
    <property type="match status" value="1"/>
</dbReference>
<keyword evidence="10" id="KW-0997">Cell inner membrane</keyword>
<dbReference type="CDD" id="cd13123">
    <property type="entry name" value="MATE_MurJ_like"/>
    <property type="match status" value="1"/>
</dbReference>
<accession>A0A7R6W000</accession>
<dbReference type="AlphaFoldDB" id="A0A7R6W000"/>
<evidence type="ECO:0000256" key="7">
    <source>
        <dbReference type="ARBA" id="ARBA00023136"/>
    </source>
</evidence>
<dbReference type="GO" id="GO:0015648">
    <property type="term" value="F:lipid-linked peptidoglycan transporter activity"/>
    <property type="evidence" value="ECO:0007669"/>
    <property type="project" value="UniProtKB-UniRule"/>
</dbReference>
<evidence type="ECO:0000256" key="6">
    <source>
        <dbReference type="ARBA" id="ARBA00022989"/>
    </source>
</evidence>
<evidence type="ECO:0000313" key="13">
    <source>
        <dbReference type="Proteomes" id="UP000595708"/>
    </source>
</evidence>
<feature type="transmembrane region" description="Helical" evidence="10">
    <location>
        <begin position="480"/>
        <end position="499"/>
    </location>
</feature>
<proteinExistence type="inferred from homology"/>
<evidence type="ECO:0000256" key="1">
    <source>
        <dbReference type="ARBA" id="ARBA00004651"/>
    </source>
</evidence>
<organism evidence="12 13">
    <name type="scientific">Candidatus Profftella armatura</name>
    <name type="common">Diaphorina cf. continua</name>
    <dbReference type="NCBI Taxonomy" id="2661583"/>
    <lineage>
        <taxon>Bacteria</taxon>
        <taxon>Pseudomonadati</taxon>
        <taxon>Pseudomonadota</taxon>
        <taxon>Betaproteobacteria</taxon>
        <taxon>Candidatus Profftella</taxon>
    </lineage>
</organism>
<keyword evidence="7 10" id="KW-0472">Membrane</keyword>
<dbReference type="Pfam" id="PF03023">
    <property type="entry name" value="MurJ"/>
    <property type="match status" value="1"/>
</dbReference>
<feature type="transmembrane region" description="Helical" evidence="10">
    <location>
        <begin position="443"/>
        <end position="465"/>
    </location>
</feature>
<reference evidence="12 13" key="1">
    <citation type="journal article" date="2020" name="Genome Biol. Evol.">
        <title>Comparative Genomics Underlines Multiple Roles of Profftella, an Obligate Symbiont of Psyllids: Providing Toxins, Vitamins, and Carotenoids.</title>
        <authorList>
            <person name="Nakabachi A."/>
            <person name="Piel J."/>
            <person name="Malenovsky I."/>
            <person name="Hirose Y."/>
        </authorList>
    </citation>
    <scope>NUCLEOTIDE SEQUENCE [LARGE SCALE GENOMIC DNA]</scope>
    <source>
        <strain evidence="12 13">Dco</strain>
    </source>
</reference>
<sequence length="522" mass="58845">MSLHKTFITISSITLFSRITGLFREILFARVFGASIYTDAFNIAFRIPNLLRRLFAEGAFSQAFVPILTEYKNKKGDVATKKLIDHVATVLIWFMFFICIIGIIIAPIIVYLVATGFIDNYKIFSITVSLTRIMFPYVGFMAFITLTSSILNIWSQFKIPAFTPILLNISCISILLLISFLIKQSIYFMAFAVILGGLLQIIIQIPSLIKIGMFPNIKLNPSHGFKNIAVRRILKKMGPSIFSVFAAQISLMLNTNIASKMKDGSLSCLSYADRLMEFPTALLGVTFNTILLPNLSKARIESNIEEYSAILDWSLRLTFLLAAPCSIILITLSSALTATIFNYGKFNSESVIMTSNALIAYGIGLIGLVMVKILTPGFYAIQDIKTPIIIMISVLIIIQLMNYLLVPIFAHAGLALSIGLGACLHASFLYWNLRRKRVYIPCIGWGIFFIRLIIALLLLIIISLWGNSYFNWVEMRAHPIFRIVALLLILSFCGITYFFSLRIMGFRFKEFRYVKNLIDKEI</sequence>
<dbReference type="GO" id="GO:0071555">
    <property type="term" value="P:cell wall organization"/>
    <property type="evidence" value="ECO:0007669"/>
    <property type="project" value="UniProtKB-UniRule"/>
</dbReference>
<dbReference type="PANTHER" id="PTHR47019">
    <property type="entry name" value="LIPID II FLIPPASE MURJ"/>
    <property type="match status" value="1"/>
</dbReference>
<keyword evidence="5 10" id="KW-0573">Peptidoglycan synthesis</keyword>
<keyword evidence="3 10" id="KW-0812">Transmembrane</keyword>
<feature type="transmembrane region" description="Helical" evidence="10">
    <location>
        <begin position="317"/>
        <end position="338"/>
    </location>
</feature>
<dbReference type="PANTHER" id="PTHR47019:SF1">
    <property type="entry name" value="LIPID II FLIPPASE MURJ"/>
    <property type="match status" value="1"/>
</dbReference>
<feature type="transmembrane region" description="Helical" evidence="10">
    <location>
        <begin position="278"/>
        <end position="296"/>
    </location>
</feature>
<feature type="transmembrane region" description="Helical" evidence="10">
    <location>
        <begin position="161"/>
        <end position="182"/>
    </location>
</feature>
<feature type="transmembrane region" description="Helical" evidence="10">
    <location>
        <begin position="358"/>
        <end position="381"/>
    </location>
</feature>
<evidence type="ECO:0000256" key="8">
    <source>
        <dbReference type="ARBA" id="ARBA00060041"/>
    </source>
</evidence>
<dbReference type="RefSeq" id="WP_201329911.1">
    <property type="nucleotide sequence ID" value="NZ_AP023215.1"/>
</dbReference>
<evidence type="ECO:0000256" key="10">
    <source>
        <dbReference type="HAMAP-Rule" id="MF_02078"/>
    </source>
</evidence>
<comment type="pathway">
    <text evidence="10">Cell wall biogenesis; peptidoglycan biosynthesis.</text>
</comment>
<dbReference type="NCBIfam" id="TIGR01695">
    <property type="entry name" value="murJ_mviN"/>
    <property type="match status" value="1"/>
</dbReference>
<dbReference type="GO" id="GO:0005886">
    <property type="term" value="C:plasma membrane"/>
    <property type="evidence" value="ECO:0007669"/>
    <property type="project" value="UniProtKB-SubCell"/>
</dbReference>
<feature type="transmembrane region" description="Helical" evidence="10">
    <location>
        <begin position="134"/>
        <end position="154"/>
    </location>
</feature>
<feature type="transmembrane region" description="Helical" evidence="10">
    <location>
        <begin position="188"/>
        <end position="209"/>
    </location>
</feature>
<dbReference type="UniPathway" id="UPA00219"/>
<feature type="transmembrane region" description="Helical" evidence="10">
    <location>
        <begin position="412"/>
        <end position="431"/>
    </location>
</feature>
<dbReference type="GO" id="GO:0034204">
    <property type="term" value="P:lipid translocation"/>
    <property type="evidence" value="ECO:0007669"/>
    <property type="project" value="TreeGrafter"/>
</dbReference>
<dbReference type="InterPro" id="IPR051050">
    <property type="entry name" value="Lipid_II_flippase_MurJ/MviN"/>
</dbReference>
<keyword evidence="10 11" id="KW-0961">Cell wall biogenesis/degradation</keyword>
<dbReference type="Proteomes" id="UP000595708">
    <property type="component" value="Chromosome"/>
</dbReference>
<evidence type="ECO:0000256" key="4">
    <source>
        <dbReference type="ARBA" id="ARBA00022960"/>
    </source>
</evidence>
<evidence type="ECO:0000256" key="2">
    <source>
        <dbReference type="ARBA" id="ARBA00022475"/>
    </source>
</evidence>
<keyword evidence="13" id="KW-1185">Reference proteome</keyword>
<evidence type="ECO:0000256" key="5">
    <source>
        <dbReference type="ARBA" id="ARBA00022984"/>
    </source>
</evidence>
<keyword evidence="4 10" id="KW-0133">Cell shape</keyword>
<feature type="transmembrane region" description="Helical" evidence="10">
    <location>
        <begin position="241"/>
        <end position="258"/>
    </location>
</feature>
<gene>
    <name evidence="10 12" type="primary">murJ</name>
    <name evidence="12" type="ORF">PADco_1530</name>
</gene>
<dbReference type="EMBL" id="AP023215">
    <property type="protein sequence ID" value="BCG49573.1"/>
    <property type="molecule type" value="Genomic_DNA"/>
</dbReference>
<dbReference type="GO" id="GO:0009252">
    <property type="term" value="P:peptidoglycan biosynthetic process"/>
    <property type="evidence" value="ECO:0007669"/>
    <property type="project" value="UniProtKB-UniRule"/>
</dbReference>
<dbReference type="GO" id="GO:0008360">
    <property type="term" value="P:regulation of cell shape"/>
    <property type="evidence" value="ECO:0007669"/>
    <property type="project" value="UniProtKB-UniRule"/>
</dbReference>
<dbReference type="PRINTS" id="PR01806">
    <property type="entry name" value="VIRFACTRMVIN"/>
</dbReference>
<comment type="similarity">
    <text evidence="9 10 11">Belongs to the MurJ/MviN family.</text>
</comment>
<comment type="subcellular location">
    <subcellularLocation>
        <location evidence="10">Cell inner membrane</location>
        <topology evidence="10">Multi-pass membrane protein</topology>
    </subcellularLocation>
    <subcellularLocation>
        <location evidence="1">Cell membrane</location>
        <topology evidence="1">Multi-pass membrane protein</topology>
    </subcellularLocation>
</comment>
<feature type="transmembrane region" description="Helical" evidence="10">
    <location>
        <begin position="90"/>
        <end position="114"/>
    </location>
</feature>
<keyword evidence="2 10" id="KW-1003">Cell membrane</keyword>
<name>A0A7R6W000_9PROT</name>
<evidence type="ECO:0000256" key="11">
    <source>
        <dbReference type="PIRNR" id="PIRNR002869"/>
    </source>
</evidence>
<dbReference type="HAMAP" id="MF_02078">
    <property type="entry name" value="MurJ_MviN"/>
    <property type="match status" value="1"/>
</dbReference>
<comment type="function">
    <text evidence="8 10 11">Involved in peptidoglycan biosynthesis. Transports lipid-linked peptidoglycan precursors from the inner to the outer leaflet of the cytoplasmic membrane.</text>
</comment>
<keyword evidence="6 10" id="KW-1133">Transmembrane helix</keyword>
<feature type="transmembrane region" description="Helical" evidence="10">
    <location>
        <begin position="388"/>
        <end position="406"/>
    </location>
</feature>